<dbReference type="OrthoDB" id="166981at2"/>
<dbReference type="EMBL" id="DF967972">
    <property type="protein sequence ID" value="GAP12783.1"/>
    <property type="molecule type" value="Genomic_DNA"/>
</dbReference>
<dbReference type="Proteomes" id="UP000055060">
    <property type="component" value="Unassembled WGS sequence"/>
</dbReference>
<gene>
    <name evidence="2" type="ORF">LARV_00519</name>
</gene>
<accession>A0A0S7B6J9</accession>
<evidence type="ECO:0000313" key="3">
    <source>
        <dbReference type="Proteomes" id="UP000055060"/>
    </source>
</evidence>
<protein>
    <recommendedName>
        <fullName evidence="1">Imm-5-like domain-containing protein</fullName>
    </recommendedName>
</protein>
<name>A0A0S7B6J9_9CHLR</name>
<reference evidence="2" key="1">
    <citation type="submission" date="2015-07" db="EMBL/GenBank/DDBJ databases">
        <title>Draft Genome Sequences of Anaerolinea thermolimosa IMO-1, Bellilinea caldifistulae GOMI-1, Leptolinea tardivitalis YMTK-2, Levilinea saccharolytica KIBI-1,Longilinea arvoryzae KOME-1, Previously Described as Members of the Anaerolineaceae (Chloroflexi).</title>
        <authorList>
            <person name="Sekiguchi Y."/>
            <person name="Ohashi A."/>
            <person name="Matsuura N."/>
            <person name="Tourlousse M.D."/>
        </authorList>
    </citation>
    <scope>NUCLEOTIDE SEQUENCE [LARGE SCALE GENOMIC DNA]</scope>
    <source>
        <strain evidence="2">KOME-1</strain>
    </source>
</reference>
<evidence type="ECO:0000259" key="1">
    <source>
        <dbReference type="Pfam" id="PF21805"/>
    </source>
</evidence>
<dbReference type="STRING" id="360412.LARV_00519"/>
<sequence>MGGEKSYFSLTLDTLRILAGWAADCAERALPLFERHAPTDLRPRAAIEGIRAFAGGERRTAQLRTLALAALAAAREVNDPAAAAAARAAGFAASSAYTHPLADVGQTKHILGPAAYAALAVELAGGGDAAIGEAEVRRAVECIPAEARAILLQMPARSPGKTRLDQLMVQLDAGIRSRFVPLGGYNYLTN</sequence>
<dbReference type="Pfam" id="PF21805">
    <property type="entry name" value="Imm5_like"/>
    <property type="match status" value="1"/>
</dbReference>
<feature type="domain" description="Imm-5-like" evidence="1">
    <location>
        <begin position="15"/>
        <end position="136"/>
    </location>
</feature>
<evidence type="ECO:0000313" key="2">
    <source>
        <dbReference type="EMBL" id="GAP12783.1"/>
    </source>
</evidence>
<proteinExistence type="predicted"/>
<dbReference type="AlphaFoldDB" id="A0A0S7B6J9"/>
<dbReference type="InterPro" id="IPR048667">
    <property type="entry name" value="Imm5-like"/>
</dbReference>
<organism evidence="2">
    <name type="scientific">Longilinea arvoryzae</name>
    <dbReference type="NCBI Taxonomy" id="360412"/>
    <lineage>
        <taxon>Bacteria</taxon>
        <taxon>Bacillati</taxon>
        <taxon>Chloroflexota</taxon>
        <taxon>Anaerolineae</taxon>
        <taxon>Anaerolineales</taxon>
        <taxon>Anaerolineaceae</taxon>
        <taxon>Longilinea</taxon>
    </lineage>
</organism>
<keyword evidence="3" id="KW-1185">Reference proteome</keyword>